<accession>A0AAW2D085</accession>
<reference evidence="2 3" key="1">
    <citation type="submission" date="2024-01" db="EMBL/GenBank/DDBJ databases">
        <title>A telomere-to-telomere, gap-free genome of sweet tea (Lithocarpus litseifolius).</title>
        <authorList>
            <person name="Zhou J."/>
        </authorList>
    </citation>
    <scope>NUCLEOTIDE SEQUENCE [LARGE SCALE GENOMIC DNA]</scope>
    <source>
        <strain evidence="2">Zhou-2022a</strain>
        <tissue evidence="2">Leaf</tissue>
    </source>
</reference>
<dbReference type="GO" id="GO:0010115">
    <property type="term" value="P:regulation of abscisic acid biosynthetic process"/>
    <property type="evidence" value="ECO:0007669"/>
    <property type="project" value="InterPro"/>
</dbReference>
<evidence type="ECO:0000313" key="3">
    <source>
        <dbReference type="Proteomes" id="UP001459277"/>
    </source>
</evidence>
<feature type="compositionally biased region" description="Basic and acidic residues" evidence="1">
    <location>
        <begin position="167"/>
        <end position="187"/>
    </location>
</feature>
<feature type="compositionally biased region" description="Low complexity" evidence="1">
    <location>
        <begin position="343"/>
        <end position="368"/>
    </location>
</feature>
<evidence type="ECO:0000256" key="1">
    <source>
        <dbReference type="SAM" id="MobiDB-lite"/>
    </source>
</evidence>
<keyword evidence="3" id="KW-1185">Reference proteome</keyword>
<dbReference type="PANTHER" id="PTHR35098:SF1">
    <property type="entry name" value="NODULIN-RELATED PROTEIN 2"/>
    <property type="match status" value="1"/>
</dbReference>
<evidence type="ECO:0008006" key="4">
    <source>
        <dbReference type="Google" id="ProtNLM"/>
    </source>
</evidence>
<feature type="compositionally biased region" description="Low complexity" evidence="1">
    <location>
        <begin position="109"/>
        <end position="132"/>
    </location>
</feature>
<dbReference type="PANTHER" id="PTHR35098">
    <property type="entry name" value="EXPRESSED PROTEIN"/>
    <property type="match status" value="1"/>
</dbReference>
<organism evidence="2 3">
    <name type="scientific">Lithocarpus litseifolius</name>
    <dbReference type="NCBI Taxonomy" id="425828"/>
    <lineage>
        <taxon>Eukaryota</taxon>
        <taxon>Viridiplantae</taxon>
        <taxon>Streptophyta</taxon>
        <taxon>Embryophyta</taxon>
        <taxon>Tracheophyta</taxon>
        <taxon>Spermatophyta</taxon>
        <taxon>Magnoliopsida</taxon>
        <taxon>eudicotyledons</taxon>
        <taxon>Gunneridae</taxon>
        <taxon>Pentapetalae</taxon>
        <taxon>rosids</taxon>
        <taxon>fabids</taxon>
        <taxon>Fagales</taxon>
        <taxon>Fagaceae</taxon>
        <taxon>Lithocarpus</taxon>
    </lineage>
</organism>
<feature type="region of interest" description="Disordered" evidence="1">
    <location>
        <begin position="167"/>
        <end position="192"/>
    </location>
</feature>
<dbReference type="InterPro" id="IPR040294">
    <property type="entry name" value="Nodulin-rel_1/2"/>
</dbReference>
<comment type="caution">
    <text evidence="2">The sequence shown here is derived from an EMBL/GenBank/DDBJ whole genome shotgun (WGS) entry which is preliminary data.</text>
</comment>
<sequence length="402" mass="43684">MDFLSDLQKKANSSSGSHHPEKHEQHQNQNQHQHQHHQPSNSELMASAKYLAEAAQSTFSHESDKLDKARVAAAAGDLLAAASSYGKLEEKSYGKYVEKAETYLHQYGHSSSQSHSTTTTTSSHSSHTTTTHSKPHSAGGGHESEGHSESGYGDYFKMAQVSKRVAGVDERSEAVREHANHADEKEIPSLSGTSPSHNLLYIHQQIIFIIFLSPTTTYKANPLPIHSDSLTNRMDFLSDLQKKSNSFSETHLPEEKGDQNQNQSQNQNQHQPSNSELMASAKLLAEASQTAFSQGADKVDKARVAGAAGDILEAASRYGKLEETSYGKYVEKAETYLDQYGNPSSQSHSNTTTTITPSHSSTPSTTTDSKPHSAAAGGDHESEGHTESGPGDYVKMAQGFFK</sequence>
<feature type="region of interest" description="Disordered" evidence="1">
    <location>
        <begin position="339"/>
        <end position="395"/>
    </location>
</feature>
<feature type="compositionally biased region" description="Low complexity" evidence="1">
    <location>
        <begin position="259"/>
        <end position="274"/>
    </location>
</feature>
<dbReference type="AlphaFoldDB" id="A0AAW2D085"/>
<dbReference type="GO" id="GO:0009408">
    <property type="term" value="P:response to heat"/>
    <property type="evidence" value="ECO:0007669"/>
    <property type="project" value="InterPro"/>
</dbReference>
<feature type="region of interest" description="Disordered" evidence="1">
    <location>
        <begin position="1"/>
        <end position="49"/>
    </location>
</feature>
<feature type="region of interest" description="Disordered" evidence="1">
    <location>
        <begin position="107"/>
        <end position="152"/>
    </location>
</feature>
<protein>
    <recommendedName>
        <fullName evidence="4">Nodulin-related protein 1</fullName>
    </recommendedName>
</protein>
<dbReference type="Proteomes" id="UP001459277">
    <property type="component" value="Unassembled WGS sequence"/>
</dbReference>
<gene>
    <name evidence="2" type="ORF">SO802_011307</name>
</gene>
<name>A0AAW2D085_9ROSI</name>
<dbReference type="EMBL" id="JAZDWU010000004">
    <property type="protein sequence ID" value="KAL0003746.1"/>
    <property type="molecule type" value="Genomic_DNA"/>
</dbReference>
<feature type="region of interest" description="Disordered" evidence="1">
    <location>
        <begin position="244"/>
        <end position="274"/>
    </location>
</feature>
<proteinExistence type="predicted"/>
<evidence type="ECO:0000313" key="2">
    <source>
        <dbReference type="EMBL" id="KAL0003746.1"/>
    </source>
</evidence>